<organism evidence="2 5">
    <name type="scientific">Sanguibacteroides justesenii</name>
    <dbReference type="NCBI Taxonomy" id="1547597"/>
    <lineage>
        <taxon>Bacteria</taxon>
        <taxon>Pseudomonadati</taxon>
        <taxon>Bacteroidota</taxon>
        <taxon>Bacteroidia</taxon>
        <taxon>Bacteroidales</taxon>
        <taxon>Porphyromonadaceae</taxon>
        <taxon>Sanguibacteroides</taxon>
    </lineage>
</organism>
<dbReference type="Pfam" id="PF07666">
    <property type="entry name" value="MpPF26"/>
    <property type="match status" value="1"/>
</dbReference>
<feature type="transmembrane region" description="Helical" evidence="1">
    <location>
        <begin position="15"/>
        <end position="48"/>
    </location>
</feature>
<evidence type="ECO:0008006" key="6">
    <source>
        <dbReference type="Google" id="ProtNLM"/>
    </source>
</evidence>
<reference evidence="2 5" key="1">
    <citation type="submission" date="2014-07" db="EMBL/GenBank/DDBJ databases">
        <title>Porphyromonadaceae bacterium OUH 308042 = ATCC BAA-2681 = DSM 28342 draft genome.</title>
        <authorList>
            <person name="Sydenham T.V."/>
            <person name="Hasman H."/>
            <person name="Justensen U.S."/>
        </authorList>
    </citation>
    <scope>NUCLEOTIDE SEQUENCE [LARGE SCALE GENOMIC DNA]</scope>
    <source>
        <strain evidence="2 5">OUH 308042</strain>
    </source>
</reference>
<keyword evidence="1" id="KW-0812">Transmembrane</keyword>
<gene>
    <name evidence="2" type="ORF">BA92_12405</name>
    <name evidence="3" type="ORF">IE90_00835</name>
</gene>
<dbReference type="OrthoDB" id="1099888at2"/>
<feature type="transmembrane region" description="Helical" evidence="1">
    <location>
        <begin position="75"/>
        <end position="103"/>
    </location>
</feature>
<protein>
    <recommendedName>
        <fullName evidence="6">DUF4190 domain-containing protein</fullName>
    </recommendedName>
</protein>
<dbReference type="AlphaFoldDB" id="A0A0C3R478"/>
<dbReference type="EMBL" id="JPIT01000007">
    <property type="protein sequence ID" value="KIO47173.1"/>
    <property type="molecule type" value="Genomic_DNA"/>
</dbReference>
<dbReference type="NCBIfam" id="NF040945">
    <property type="entry name" value="CCC_membrane"/>
    <property type="match status" value="1"/>
</dbReference>
<proteinExistence type="predicted"/>
<comment type="caution">
    <text evidence="2">The sequence shown here is derived from an EMBL/GenBank/DDBJ whole genome shotgun (WGS) entry which is preliminary data.</text>
</comment>
<sequence>MEVEELKKMNLPNATAILVLGILSLIFCWMCYGSIIGVILGIIAIVLASEPRKMYLQNPQLYTESSYKNLNAGRVCAIIGLCISLAMVVLIILMVLGIAAIGLGSSMM</sequence>
<accession>A0A0C3R478</accession>
<dbReference type="Proteomes" id="UP000031980">
    <property type="component" value="Unassembled WGS sequence"/>
</dbReference>
<evidence type="ECO:0000256" key="1">
    <source>
        <dbReference type="SAM" id="Phobius"/>
    </source>
</evidence>
<dbReference type="EMBL" id="JPIU01000040">
    <property type="protein sequence ID" value="KIO44170.1"/>
    <property type="molecule type" value="Genomic_DNA"/>
</dbReference>
<evidence type="ECO:0000313" key="5">
    <source>
        <dbReference type="Proteomes" id="UP000031980"/>
    </source>
</evidence>
<dbReference type="Proteomes" id="UP000031937">
    <property type="component" value="Unassembled WGS sequence"/>
</dbReference>
<evidence type="ECO:0000313" key="3">
    <source>
        <dbReference type="EMBL" id="KIO47173.1"/>
    </source>
</evidence>
<keyword evidence="5" id="KW-1185">Reference proteome</keyword>
<dbReference type="InterPro" id="IPR011655">
    <property type="entry name" value="MpPF26"/>
</dbReference>
<keyword evidence="1" id="KW-0472">Membrane</keyword>
<reference evidence="3 4" key="2">
    <citation type="submission" date="2014-07" db="EMBL/GenBank/DDBJ databases">
        <title>Porphyromonadaceae bacterium OUH 334697 = ATCC BAA-2682 = DSM 28341 draft genome.</title>
        <authorList>
            <person name="Sydenham T.V."/>
            <person name="Hasman H."/>
            <person name="Justesen U.S."/>
        </authorList>
    </citation>
    <scope>NUCLEOTIDE SEQUENCE [LARGE SCALE GENOMIC DNA]</scope>
    <source>
        <strain evidence="3 4">OUH 334697</strain>
    </source>
</reference>
<evidence type="ECO:0000313" key="2">
    <source>
        <dbReference type="EMBL" id="KIO44170.1"/>
    </source>
</evidence>
<dbReference type="RefSeq" id="WP_052634323.1">
    <property type="nucleotide sequence ID" value="NZ_JPIT01000007.1"/>
</dbReference>
<keyword evidence="1" id="KW-1133">Transmembrane helix</keyword>
<name>A0A0C3R478_9PORP</name>
<evidence type="ECO:0000313" key="4">
    <source>
        <dbReference type="Proteomes" id="UP000031937"/>
    </source>
</evidence>